<comment type="caution">
    <text evidence="1">The sequence shown here is derived from an EMBL/GenBank/DDBJ whole genome shotgun (WGS) entry which is preliminary data.</text>
</comment>
<proteinExistence type="predicted"/>
<keyword evidence="2" id="KW-1185">Reference proteome</keyword>
<dbReference type="Proteomes" id="UP001174694">
    <property type="component" value="Unassembled WGS sequence"/>
</dbReference>
<name>A0AA38VSU1_9PEZI</name>
<evidence type="ECO:0000313" key="1">
    <source>
        <dbReference type="EMBL" id="KAJ9149791.1"/>
    </source>
</evidence>
<organism evidence="1 2">
    <name type="scientific">Pleurostoma richardsiae</name>
    <dbReference type="NCBI Taxonomy" id="41990"/>
    <lineage>
        <taxon>Eukaryota</taxon>
        <taxon>Fungi</taxon>
        <taxon>Dikarya</taxon>
        <taxon>Ascomycota</taxon>
        <taxon>Pezizomycotina</taxon>
        <taxon>Sordariomycetes</taxon>
        <taxon>Sordariomycetidae</taxon>
        <taxon>Calosphaeriales</taxon>
        <taxon>Pleurostomataceae</taxon>
        <taxon>Pleurostoma</taxon>
    </lineage>
</organism>
<accession>A0AA38VSU1</accession>
<dbReference type="AlphaFoldDB" id="A0AA38VSU1"/>
<sequence>MATRLPPADKLPLALRKNVRDNWEEKKPDFEKQLSEALSVPWTIDIDPKAIYPYAKEGYAKESLGKCIADYVESAIFKLKYFESISGADGVADLNKLCHAHVLTMDLDEDKKFSYCGCDVKDGKLRILFSETGLAVNISDALKEDTLKKALNEAPADPSSKETLSFAARAGIRKSYDDKIEDVRKKIAGLLEKPDIKLTPNFEENFAKLSEASQNKKSRLISSWETSLGQITFQYFQSLATSLDWKDFGKDEMLREGFNEAVEKGEITFRLVEQLKYDNNCECVVEDGVLYLQAKPDTFGVNVNSVATKIVDQL</sequence>
<reference evidence="1" key="1">
    <citation type="submission" date="2022-07" db="EMBL/GenBank/DDBJ databases">
        <title>Fungi with potential for degradation of polypropylene.</title>
        <authorList>
            <person name="Gostincar C."/>
        </authorList>
    </citation>
    <scope>NUCLEOTIDE SEQUENCE</scope>
    <source>
        <strain evidence="1">EXF-13308</strain>
    </source>
</reference>
<gene>
    <name evidence="1" type="ORF">NKR23_g4092</name>
</gene>
<dbReference type="EMBL" id="JANBVO010000009">
    <property type="protein sequence ID" value="KAJ9149791.1"/>
    <property type="molecule type" value="Genomic_DNA"/>
</dbReference>
<protein>
    <submittedName>
        <fullName evidence="1">Uncharacterized protein</fullName>
    </submittedName>
</protein>
<evidence type="ECO:0000313" key="2">
    <source>
        <dbReference type="Proteomes" id="UP001174694"/>
    </source>
</evidence>